<dbReference type="InterPro" id="IPR011332">
    <property type="entry name" value="Ribosomal_zn-bd"/>
</dbReference>
<dbReference type="GO" id="GO:0006412">
    <property type="term" value="P:translation"/>
    <property type="evidence" value="ECO:0007669"/>
    <property type="project" value="InterPro"/>
</dbReference>
<keyword evidence="6" id="KW-0687">Ribonucleoprotein</keyword>
<evidence type="ECO:0000256" key="4">
    <source>
        <dbReference type="ARBA" id="ARBA00022980"/>
    </source>
</evidence>
<dbReference type="GO" id="GO:0003735">
    <property type="term" value="F:structural constituent of ribosome"/>
    <property type="evidence" value="ECO:0007669"/>
    <property type="project" value="InterPro"/>
</dbReference>
<dbReference type="InterPro" id="IPR002677">
    <property type="entry name" value="Ribosomal_bL32"/>
</dbReference>
<reference evidence="8 9" key="1">
    <citation type="journal article" date="2011" name="J. Gen. Appl. Microbiol.">
        <title>Draft genome sequencing of the enigmatic basidiomycete Mixia osmundae.</title>
        <authorList>
            <person name="Nishida H."/>
            <person name="Nagatsuka Y."/>
            <person name="Sugiyama J."/>
        </authorList>
    </citation>
    <scope>NUCLEOTIDE SEQUENCE [LARGE SCALE GENOMIC DNA]</scope>
    <source>
        <strain evidence="9">CBS 9802 / IAM 14324 / JCM 22182 / KY 12970</strain>
    </source>
</reference>
<dbReference type="InterPro" id="IPR051991">
    <property type="entry name" value="Mitoribosomal_protein_bL32"/>
</dbReference>
<gene>
    <name evidence="8" type="primary">Mo03610</name>
    <name evidence="8" type="ORF">E5Q_03610</name>
</gene>
<dbReference type="NCBIfam" id="TIGR01031">
    <property type="entry name" value="rpmF_bact"/>
    <property type="match status" value="1"/>
</dbReference>
<evidence type="ECO:0000313" key="9">
    <source>
        <dbReference type="Proteomes" id="UP000009131"/>
    </source>
</evidence>
<reference evidence="8 9" key="2">
    <citation type="journal article" date="2012" name="Open Biol.">
        <title>Characteristics of nucleosomes and linker DNA regions on the genome of the basidiomycete Mixia osmundae revealed by mono- and dinucleosome mapping.</title>
        <authorList>
            <person name="Nishida H."/>
            <person name="Kondo S."/>
            <person name="Matsumoto T."/>
            <person name="Suzuki Y."/>
            <person name="Yoshikawa H."/>
            <person name="Taylor T.D."/>
            <person name="Sugiyama J."/>
        </authorList>
    </citation>
    <scope>NUCLEOTIDE SEQUENCE [LARGE SCALE GENOMIC DNA]</scope>
    <source>
        <strain evidence="9">CBS 9802 / IAM 14324 / JCM 22182 / KY 12970</strain>
    </source>
</reference>
<dbReference type="GO" id="GO:0005762">
    <property type="term" value="C:mitochondrial large ribosomal subunit"/>
    <property type="evidence" value="ECO:0007669"/>
    <property type="project" value="TreeGrafter"/>
</dbReference>
<dbReference type="HOGENOM" id="CLU_129084_0_1_1"/>
<keyword evidence="3" id="KW-0809">Transit peptide</keyword>
<comment type="subcellular location">
    <subcellularLocation>
        <location evidence="1">Mitochondrion</location>
    </subcellularLocation>
</comment>
<dbReference type="SUPFAM" id="SSF57829">
    <property type="entry name" value="Zn-binding ribosomal proteins"/>
    <property type="match status" value="1"/>
</dbReference>
<organism evidence="8 9">
    <name type="scientific">Mixia osmundae (strain CBS 9802 / IAM 14324 / JCM 22182 / KY 12970)</name>
    <dbReference type="NCBI Taxonomy" id="764103"/>
    <lineage>
        <taxon>Eukaryota</taxon>
        <taxon>Fungi</taxon>
        <taxon>Dikarya</taxon>
        <taxon>Basidiomycota</taxon>
        <taxon>Pucciniomycotina</taxon>
        <taxon>Mixiomycetes</taxon>
        <taxon>Mixiales</taxon>
        <taxon>Mixiaceae</taxon>
        <taxon>Mixia</taxon>
    </lineage>
</organism>
<dbReference type="EMBL" id="BABT02000110">
    <property type="protein sequence ID" value="GAA96936.1"/>
    <property type="molecule type" value="Genomic_DNA"/>
</dbReference>
<dbReference type="Pfam" id="PF01783">
    <property type="entry name" value="Ribosomal_L32p"/>
    <property type="match status" value="1"/>
</dbReference>
<name>G7E276_MIXOS</name>
<dbReference type="PANTHER" id="PTHR21026:SF2">
    <property type="entry name" value="LARGE RIBOSOMAL SUBUNIT PROTEIN BL32M"/>
    <property type="match status" value="1"/>
</dbReference>
<dbReference type="Proteomes" id="UP000009131">
    <property type="component" value="Unassembled WGS sequence"/>
</dbReference>
<dbReference type="STRING" id="764103.G7E276"/>
<dbReference type="InParanoid" id="G7E276"/>
<sequence>MASLVSMRSLTAAHRLAHMVALPSLMLQSLQRDLSGIWARMEELFPSLVWAVPKSRVSHSRKSMRSANKGLKARSNIVHCPSCSQPKLAHHFCPHCYSQLSRAFKARNHQQTALA</sequence>
<evidence type="ECO:0000313" key="8">
    <source>
        <dbReference type="EMBL" id="GAA96936.1"/>
    </source>
</evidence>
<proteinExistence type="inferred from homology"/>
<dbReference type="RefSeq" id="XP_014565380.1">
    <property type="nucleotide sequence ID" value="XM_014709894.1"/>
</dbReference>
<dbReference type="PANTHER" id="PTHR21026">
    <property type="entry name" value="39S RIBOSOMAL PROTEIN L32, MITOCHONDRIAL"/>
    <property type="match status" value="1"/>
</dbReference>
<comment type="caution">
    <text evidence="8">The sequence shown here is derived from an EMBL/GenBank/DDBJ whole genome shotgun (WGS) entry which is preliminary data.</text>
</comment>
<comment type="similarity">
    <text evidence="2">Belongs to the bacterial ribosomal protein bL32 family.</text>
</comment>
<evidence type="ECO:0000256" key="3">
    <source>
        <dbReference type="ARBA" id="ARBA00022946"/>
    </source>
</evidence>
<dbReference type="eggNOG" id="KOG4080">
    <property type="taxonomic scope" value="Eukaryota"/>
</dbReference>
<protein>
    <recommendedName>
        <fullName evidence="7">Large ribosomal subunit protein bL32m</fullName>
    </recommendedName>
</protein>
<dbReference type="OMA" id="PHCVAQV"/>
<evidence type="ECO:0000256" key="5">
    <source>
        <dbReference type="ARBA" id="ARBA00023128"/>
    </source>
</evidence>
<dbReference type="OrthoDB" id="2014905at2759"/>
<evidence type="ECO:0000256" key="7">
    <source>
        <dbReference type="ARBA" id="ARBA00039935"/>
    </source>
</evidence>
<keyword evidence="4" id="KW-0689">Ribosomal protein</keyword>
<dbReference type="FunCoup" id="G7E276">
    <property type="interactions" value="93"/>
</dbReference>
<keyword evidence="9" id="KW-1185">Reference proteome</keyword>
<keyword evidence="5" id="KW-0496">Mitochondrion</keyword>
<evidence type="ECO:0000256" key="1">
    <source>
        <dbReference type="ARBA" id="ARBA00004173"/>
    </source>
</evidence>
<accession>G7E276</accession>
<evidence type="ECO:0000256" key="2">
    <source>
        <dbReference type="ARBA" id="ARBA00008560"/>
    </source>
</evidence>
<dbReference type="AlphaFoldDB" id="G7E276"/>
<evidence type="ECO:0000256" key="6">
    <source>
        <dbReference type="ARBA" id="ARBA00023274"/>
    </source>
</evidence>